<dbReference type="EMBL" id="JBBUTG010000014">
    <property type="protein sequence ID" value="MEK8033088.1"/>
    <property type="molecule type" value="Genomic_DNA"/>
</dbReference>
<feature type="transmembrane region" description="Helical" evidence="1">
    <location>
        <begin position="145"/>
        <end position="167"/>
    </location>
</feature>
<proteinExistence type="predicted"/>
<dbReference type="Proteomes" id="UP001371218">
    <property type="component" value="Unassembled WGS sequence"/>
</dbReference>
<reference evidence="3 4" key="1">
    <citation type="submission" date="2024-04" db="EMBL/GenBank/DDBJ databases">
        <title>Novel species of the genus Ideonella isolated from streams.</title>
        <authorList>
            <person name="Lu H."/>
        </authorList>
    </citation>
    <scope>NUCLEOTIDE SEQUENCE [LARGE SCALE GENOMIC DNA]</scope>
    <source>
        <strain evidence="3 4">DXS29W</strain>
    </source>
</reference>
<keyword evidence="3" id="KW-0378">Hydrolase</keyword>
<evidence type="ECO:0000256" key="1">
    <source>
        <dbReference type="SAM" id="Phobius"/>
    </source>
</evidence>
<feature type="domain" description="CAAX prenyl protease 2/Lysostaphin resistance protein A-like" evidence="2">
    <location>
        <begin position="178"/>
        <end position="272"/>
    </location>
</feature>
<evidence type="ECO:0000313" key="4">
    <source>
        <dbReference type="Proteomes" id="UP001371218"/>
    </source>
</evidence>
<name>A0ABU9BXA7_9BURK</name>
<sequence>MYLAYGLLGAAVVAVWLPAWRVQGRELPSWTVLLSAAIIAAWFTGIVDARAVAGLGVLAGLCVVAARAQRGWRAVWMVIVLPLSLALSIHAVPGFHNPKVFDGVRLSADAQPFTQYLNFDKGAVGLLLLALFCRRAPQPGVSHRWGVAALIAMAGTVATLALGMVLGVVRWDVKCPDGFWVFLIVNLLFTCVAEEAFFRGVIQERLASAVGPRPWAVPASVAVSAGLFALAHTGGGPRMIALAGVAGLGYALAYARTRSIESAIGAHFLLNACHFFAFSYPALEVAARN</sequence>
<evidence type="ECO:0000313" key="3">
    <source>
        <dbReference type="EMBL" id="MEK8033088.1"/>
    </source>
</evidence>
<comment type="caution">
    <text evidence="3">The sequence shown here is derived from an EMBL/GenBank/DDBJ whole genome shotgun (WGS) entry which is preliminary data.</text>
</comment>
<keyword evidence="1" id="KW-1133">Transmembrane helix</keyword>
<accession>A0ABU9BXA7</accession>
<organism evidence="3 4">
    <name type="scientific">Ideonella lacteola</name>
    <dbReference type="NCBI Taxonomy" id="2984193"/>
    <lineage>
        <taxon>Bacteria</taxon>
        <taxon>Pseudomonadati</taxon>
        <taxon>Pseudomonadota</taxon>
        <taxon>Betaproteobacteria</taxon>
        <taxon>Burkholderiales</taxon>
        <taxon>Sphaerotilaceae</taxon>
        <taxon>Ideonella</taxon>
    </lineage>
</organism>
<feature type="transmembrane region" description="Helical" evidence="1">
    <location>
        <begin position="34"/>
        <end position="62"/>
    </location>
</feature>
<feature type="transmembrane region" description="Helical" evidence="1">
    <location>
        <begin position="239"/>
        <end position="257"/>
    </location>
</feature>
<feature type="transmembrane region" description="Helical" evidence="1">
    <location>
        <begin position="74"/>
        <end position="93"/>
    </location>
</feature>
<feature type="transmembrane region" description="Helical" evidence="1">
    <location>
        <begin position="113"/>
        <end position="133"/>
    </location>
</feature>
<evidence type="ECO:0000259" key="2">
    <source>
        <dbReference type="Pfam" id="PF02517"/>
    </source>
</evidence>
<keyword evidence="4" id="KW-1185">Reference proteome</keyword>
<dbReference type="EC" id="3.4.-.-" evidence="3"/>
<dbReference type="GO" id="GO:0016787">
    <property type="term" value="F:hydrolase activity"/>
    <property type="evidence" value="ECO:0007669"/>
    <property type="project" value="UniProtKB-KW"/>
</dbReference>
<feature type="transmembrane region" description="Helical" evidence="1">
    <location>
        <begin position="179"/>
        <end position="202"/>
    </location>
</feature>
<feature type="transmembrane region" description="Helical" evidence="1">
    <location>
        <begin position="214"/>
        <end position="233"/>
    </location>
</feature>
<protein>
    <submittedName>
        <fullName evidence="3">CPBP family intramembrane glutamic endopeptidase</fullName>
        <ecNumber evidence="3">3.4.-.-</ecNumber>
    </submittedName>
</protein>
<gene>
    <name evidence="3" type="ORF">AACH06_19870</name>
</gene>
<dbReference type="InterPro" id="IPR003675">
    <property type="entry name" value="Rce1/LyrA-like_dom"/>
</dbReference>
<dbReference type="Pfam" id="PF02517">
    <property type="entry name" value="Rce1-like"/>
    <property type="match status" value="1"/>
</dbReference>
<keyword evidence="1" id="KW-0472">Membrane</keyword>
<dbReference type="RefSeq" id="WP_341427509.1">
    <property type="nucleotide sequence ID" value="NZ_JBBUTG010000014.1"/>
</dbReference>
<keyword evidence="1" id="KW-0812">Transmembrane</keyword>